<dbReference type="Pfam" id="PF00857">
    <property type="entry name" value="Isochorismatase"/>
    <property type="match status" value="1"/>
</dbReference>
<feature type="domain" description="Isochorismatase-like" evidence="1">
    <location>
        <begin position="4"/>
        <end position="137"/>
    </location>
</feature>
<proteinExistence type="predicted"/>
<dbReference type="Proteomes" id="UP001522462">
    <property type="component" value="Unassembled WGS sequence"/>
</dbReference>
<protein>
    <submittedName>
        <fullName evidence="2">Cysteine hydrolase</fullName>
    </submittedName>
</protein>
<reference evidence="2 3" key="1">
    <citation type="journal article" date="2022" name="Microbiol. Res.">
        <title>Comparative genome analysis, predicted lifestyle and antimicrobial strategies of Lactococcus carnosus and Lactococcus paracarnosus isolated from meat.</title>
        <authorList>
            <person name="Werum V."/>
            <person name="Ehrmann M."/>
            <person name="Vogel R."/>
            <person name="Hilgarth M."/>
        </authorList>
    </citation>
    <scope>NUCLEOTIDE SEQUENCE [LARGE SCALE GENOMIC DNA]</scope>
    <source>
        <strain evidence="2 3">TMW21897</strain>
    </source>
</reference>
<dbReference type="InterPro" id="IPR000868">
    <property type="entry name" value="Isochorismatase-like_dom"/>
</dbReference>
<dbReference type="InterPro" id="IPR036380">
    <property type="entry name" value="Isochorismatase-like_sf"/>
</dbReference>
<comment type="caution">
    <text evidence="2">The sequence shown here is derived from an EMBL/GenBank/DDBJ whole genome shotgun (WGS) entry which is preliminary data.</text>
</comment>
<accession>A0ABT0AKI7</accession>
<evidence type="ECO:0000259" key="1">
    <source>
        <dbReference type="Pfam" id="PF00857"/>
    </source>
</evidence>
<evidence type="ECO:0000313" key="3">
    <source>
        <dbReference type="Proteomes" id="UP001522462"/>
    </source>
</evidence>
<evidence type="ECO:0000313" key="2">
    <source>
        <dbReference type="EMBL" id="MCJ1977067.1"/>
    </source>
</evidence>
<keyword evidence="3" id="KW-1185">Reference proteome</keyword>
<sequence>MKSLIVIDMQEDYVGSQRNQSKYPYQVDILIDNINQKIATYAPNHVIYVTNKFFWERKQSEKKSVEGLAIVSKHIFEKRKASCFTNQLINLLQELNVNEIELVGVDGNYCVRASALAGKKSGFNILFNETCIGVSKPLKFKKTRNLLANSGIVFTS</sequence>
<dbReference type="SUPFAM" id="SSF52499">
    <property type="entry name" value="Isochorismatase-like hydrolases"/>
    <property type="match status" value="1"/>
</dbReference>
<keyword evidence="2" id="KW-0378">Hydrolase</keyword>
<dbReference type="Gene3D" id="3.40.50.850">
    <property type="entry name" value="Isochorismatase-like"/>
    <property type="match status" value="1"/>
</dbReference>
<dbReference type="RefSeq" id="WP_243913995.1">
    <property type="nucleotide sequence ID" value="NZ_JAAECY010000001.1"/>
</dbReference>
<dbReference type="EMBL" id="JAAEDA010000004">
    <property type="protein sequence ID" value="MCJ1977067.1"/>
    <property type="molecule type" value="Genomic_DNA"/>
</dbReference>
<name>A0ABT0AKI7_9LACT</name>
<organism evidence="2 3">
    <name type="scientific">Pseudolactococcus paracarnosus</name>
    <dbReference type="NCBI Taxonomy" id="2749962"/>
    <lineage>
        <taxon>Bacteria</taxon>
        <taxon>Bacillati</taxon>
        <taxon>Bacillota</taxon>
        <taxon>Bacilli</taxon>
        <taxon>Lactobacillales</taxon>
        <taxon>Streptococcaceae</taxon>
        <taxon>Pseudolactococcus</taxon>
    </lineage>
</organism>
<gene>
    <name evidence="2" type="ORF">GYN19_03750</name>
</gene>
<dbReference type="GO" id="GO:0016787">
    <property type="term" value="F:hydrolase activity"/>
    <property type="evidence" value="ECO:0007669"/>
    <property type="project" value="UniProtKB-KW"/>
</dbReference>